<comment type="cofactor">
    <cofactor evidence="1">
        <name>thiamine diphosphate</name>
        <dbReference type="ChEBI" id="CHEBI:58937"/>
    </cofactor>
</comment>
<reference evidence="5" key="1">
    <citation type="journal article" date="2014" name="Int. J. Syst. Evol. Microbiol.">
        <title>Complete genome sequence of Corynebacterium casei LMG S-19264T (=DSM 44701T), isolated from a smear-ripened cheese.</title>
        <authorList>
            <consortium name="US DOE Joint Genome Institute (JGI-PGF)"/>
            <person name="Walter F."/>
            <person name="Albersmeier A."/>
            <person name="Kalinowski J."/>
            <person name="Ruckert C."/>
        </authorList>
    </citation>
    <scope>NUCLEOTIDE SEQUENCE</scope>
    <source>
        <strain evidence="5">KCTC 12988</strain>
    </source>
</reference>
<dbReference type="InterPro" id="IPR029061">
    <property type="entry name" value="THDP-binding"/>
</dbReference>
<protein>
    <submittedName>
        <fullName evidence="5">Pyruvate dehydrogenase E1 component subunit alpha</fullName>
    </submittedName>
</protein>
<accession>A0A918TDX0</accession>
<gene>
    <name evidence="5" type="primary">pdhA</name>
    <name evidence="5" type="ORF">GCM10007100_02460</name>
</gene>
<dbReference type="EMBL" id="BMXI01000001">
    <property type="protein sequence ID" value="GHC41275.1"/>
    <property type="molecule type" value="Genomic_DNA"/>
</dbReference>
<dbReference type="GO" id="GO:0004739">
    <property type="term" value="F:pyruvate dehydrogenase (acetyl-transferring) activity"/>
    <property type="evidence" value="ECO:0007669"/>
    <property type="project" value="TreeGrafter"/>
</dbReference>
<organism evidence="5 6">
    <name type="scientific">Roseibacillus persicicus</name>
    <dbReference type="NCBI Taxonomy" id="454148"/>
    <lineage>
        <taxon>Bacteria</taxon>
        <taxon>Pseudomonadati</taxon>
        <taxon>Verrucomicrobiota</taxon>
        <taxon>Verrucomicrobiia</taxon>
        <taxon>Verrucomicrobiales</taxon>
        <taxon>Verrucomicrobiaceae</taxon>
        <taxon>Roseibacillus</taxon>
    </lineage>
</organism>
<evidence type="ECO:0000313" key="6">
    <source>
        <dbReference type="Proteomes" id="UP000644507"/>
    </source>
</evidence>
<keyword evidence="6" id="KW-1185">Reference proteome</keyword>
<dbReference type="AlphaFoldDB" id="A0A918TDX0"/>
<dbReference type="PANTHER" id="PTHR11516">
    <property type="entry name" value="PYRUVATE DEHYDROGENASE E1 COMPONENT, ALPHA SUBUNIT BACTERIAL AND ORGANELLAR"/>
    <property type="match status" value="1"/>
</dbReference>
<proteinExistence type="predicted"/>
<dbReference type="Proteomes" id="UP000644507">
    <property type="component" value="Unassembled WGS sequence"/>
</dbReference>
<evidence type="ECO:0000256" key="2">
    <source>
        <dbReference type="ARBA" id="ARBA00023002"/>
    </source>
</evidence>
<dbReference type="Gene3D" id="3.40.50.970">
    <property type="match status" value="1"/>
</dbReference>
<dbReference type="InterPro" id="IPR050642">
    <property type="entry name" value="PDH_E1_Alpha_Subunit"/>
</dbReference>
<sequence length="344" mass="38153">MTTAPPLSDTEKVHLFHELMRIRRFQVRALFHYNAGHMGGFLLLNAGQEGIPVALKSLMSEHDHLICGPRSIAYALAMGVPASSIMAELFGKLEGCAQGKGGMFGIFGPQHHFHGSFASAGAQAPVATGLAFALKYQEKPGVALCILGDGATNQGAFHEALNLASLFNLPVVFVIENNQFSMGTSVPRHSALKTNFAQRAENYDMAWDLIEDGSDLLLLRDRLAPALERARREHRPTVVEIKTYRYYGFTIADANAKRYRTSDEIEFEKKHHDPLTNWKNQLIACQLLTEKEAFDLSKHYLKEADAAAVLAKTSPPPSADDLLKHIYWEVDHQTGPLSGQYFFE</sequence>
<dbReference type="SUPFAM" id="SSF52518">
    <property type="entry name" value="Thiamin diphosphate-binding fold (THDP-binding)"/>
    <property type="match status" value="1"/>
</dbReference>
<evidence type="ECO:0000256" key="3">
    <source>
        <dbReference type="ARBA" id="ARBA00023052"/>
    </source>
</evidence>
<evidence type="ECO:0000256" key="1">
    <source>
        <dbReference type="ARBA" id="ARBA00001964"/>
    </source>
</evidence>
<comment type="caution">
    <text evidence="5">The sequence shown here is derived from an EMBL/GenBank/DDBJ whole genome shotgun (WGS) entry which is preliminary data.</text>
</comment>
<evidence type="ECO:0000259" key="4">
    <source>
        <dbReference type="Pfam" id="PF00676"/>
    </source>
</evidence>
<dbReference type="PANTHER" id="PTHR11516:SF60">
    <property type="entry name" value="PYRUVATE DEHYDROGENASE E1 COMPONENT SUBUNIT ALPHA"/>
    <property type="match status" value="1"/>
</dbReference>
<keyword evidence="5" id="KW-0670">Pyruvate</keyword>
<dbReference type="RefSeq" id="WP_189566575.1">
    <property type="nucleotide sequence ID" value="NZ_BMXI01000001.1"/>
</dbReference>
<reference evidence="5" key="2">
    <citation type="submission" date="2020-09" db="EMBL/GenBank/DDBJ databases">
        <authorList>
            <person name="Sun Q."/>
            <person name="Kim S."/>
        </authorList>
    </citation>
    <scope>NUCLEOTIDE SEQUENCE</scope>
    <source>
        <strain evidence="5">KCTC 12988</strain>
    </source>
</reference>
<evidence type="ECO:0000313" key="5">
    <source>
        <dbReference type="EMBL" id="GHC41275.1"/>
    </source>
</evidence>
<keyword evidence="2" id="KW-0560">Oxidoreductase</keyword>
<feature type="domain" description="Dehydrogenase E1 component" evidence="4">
    <location>
        <begin position="18"/>
        <end position="318"/>
    </location>
</feature>
<dbReference type="GO" id="GO:0006086">
    <property type="term" value="P:pyruvate decarboxylation to acetyl-CoA"/>
    <property type="evidence" value="ECO:0007669"/>
    <property type="project" value="TreeGrafter"/>
</dbReference>
<name>A0A918TDX0_9BACT</name>
<dbReference type="CDD" id="cd02000">
    <property type="entry name" value="TPP_E1_PDC_ADC_BCADC"/>
    <property type="match status" value="1"/>
</dbReference>
<dbReference type="InterPro" id="IPR001017">
    <property type="entry name" value="DH_E1"/>
</dbReference>
<dbReference type="Pfam" id="PF00676">
    <property type="entry name" value="E1_dh"/>
    <property type="match status" value="1"/>
</dbReference>
<keyword evidence="3" id="KW-0786">Thiamine pyrophosphate</keyword>